<keyword evidence="3" id="KW-1185">Reference proteome</keyword>
<evidence type="ECO:0000313" key="2">
    <source>
        <dbReference type="EMBL" id="NGN85177.1"/>
    </source>
</evidence>
<dbReference type="RefSeq" id="WP_165183391.1">
    <property type="nucleotide sequence ID" value="NZ_JAAKZI010000040.1"/>
</dbReference>
<gene>
    <name evidence="2" type="ORF">G6N77_17160</name>
</gene>
<proteinExistence type="predicted"/>
<comment type="caution">
    <text evidence="2">The sequence shown here is derived from an EMBL/GenBank/DDBJ whole genome shotgun (WGS) entry which is preliminary data.</text>
</comment>
<reference evidence="2 3" key="1">
    <citation type="submission" date="2020-02" db="EMBL/GenBank/DDBJ databases">
        <title>Genome sequence of the type strain DSM 27180 of Arthrobacter silviterrae.</title>
        <authorList>
            <person name="Gao J."/>
            <person name="Sun J."/>
        </authorList>
    </citation>
    <scope>NUCLEOTIDE SEQUENCE [LARGE SCALE GENOMIC DNA]</scope>
    <source>
        <strain evidence="2 3">DSM 27180</strain>
    </source>
</reference>
<name>A0ABX0DE16_9MICC</name>
<evidence type="ECO:0000313" key="3">
    <source>
        <dbReference type="Proteomes" id="UP000479226"/>
    </source>
</evidence>
<evidence type="ECO:0000256" key="1">
    <source>
        <dbReference type="SAM" id="MobiDB-lite"/>
    </source>
</evidence>
<protein>
    <submittedName>
        <fullName evidence="2">Uncharacterized protein</fullName>
    </submittedName>
</protein>
<sequence length="96" mass="10569">MTVDPQPGKNPLAPVRAKSGSGAPPRRAQLEHDWTTLAGSMVEIRKGEHSIRSGRVECVASNGSSFWIEANGVEPRTMFTDRENLTIWINTGPPWK</sequence>
<organism evidence="2 3">
    <name type="scientific">Arthrobacter silviterrae</name>
    <dbReference type="NCBI Taxonomy" id="2026658"/>
    <lineage>
        <taxon>Bacteria</taxon>
        <taxon>Bacillati</taxon>
        <taxon>Actinomycetota</taxon>
        <taxon>Actinomycetes</taxon>
        <taxon>Micrococcales</taxon>
        <taxon>Micrococcaceae</taxon>
        <taxon>Arthrobacter</taxon>
    </lineage>
</organism>
<accession>A0ABX0DE16</accession>
<dbReference type="Proteomes" id="UP000479226">
    <property type="component" value="Unassembled WGS sequence"/>
</dbReference>
<feature type="region of interest" description="Disordered" evidence="1">
    <location>
        <begin position="1"/>
        <end position="29"/>
    </location>
</feature>
<dbReference type="EMBL" id="JAAKZI010000040">
    <property type="protein sequence ID" value="NGN85177.1"/>
    <property type="molecule type" value="Genomic_DNA"/>
</dbReference>